<dbReference type="Gene3D" id="1.25.10.10">
    <property type="entry name" value="Leucine-rich Repeat Variant"/>
    <property type="match status" value="1"/>
</dbReference>
<dbReference type="Pfam" id="PF03224">
    <property type="entry name" value="V-ATPase_H_N"/>
    <property type="match status" value="1"/>
</dbReference>
<dbReference type="PANTHER" id="PTHR10698">
    <property type="entry name" value="V-TYPE PROTON ATPASE SUBUNIT H"/>
    <property type="match status" value="1"/>
</dbReference>
<feature type="domain" description="ATPase V1 complex subunit H C-terminal" evidence="6">
    <location>
        <begin position="367"/>
        <end position="486"/>
    </location>
</feature>
<evidence type="ECO:0000256" key="4">
    <source>
        <dbReference type="ARBA" id="ARBA00023065"/>
    </source>
</evidence>
<dbReference type="PANTHER" id="PTHR10698:SF0">
    <property type="entry name" value="V-TYPE PROTON ATPASE SUBUNIT H"/>
    <property type="match status" value="1"/>
</dbReference>
<dbReference type="Gene3D" id="1.25.40.150">
    <property type="entry name" value="V-type ATPase, subunit H, C-terminal domain"/>
    <property type="match status" value="1"/>
</dbReference>
<dbReference type="SUPFAM" id="SSF48371">
    <property type="entry name" value="ARM repeat"/>
    <property type="match status" value="1"/>
</dbReference>
<protein>
    <recommendedName>
        <fullName evidence="5">V-type proton ATPase subunit H</fullName>
    </recommendedName>
</protein>
<accession>A0AAF0DR84</accession>
<comment type="function">
    <text evidence="5">Subunit of the V1 complex of vacuolar(H+)-ATPase (V-ATPase), a multisubunit enzyme composed of a peripheral complex (V1) that hydrolyzes ATP and a membrane integral complex (V0) that translocates protons. V-ATPase is responsible for acidifying and maintaining the pH of intracellular compartments.</text>
</comment>
<dbReference type="EMBL" id="CP119951">
    <property type="protein sequence ID" value="WFC93476.1"/>
    <property type="molecule type" value="Genomic_DNA"/>
</dbReference>
<dbReference type="AlphaFoldDB" id="A0AAF0DR84"/>
<dbReference type="PIRSF" id="PIRSF032184">
    <property type="entry name" value="ATPase_V1_H"/>
    <property type="match status" value="1"/>
</dbReference>
<dbReference type="InterPro" id="IPR016024">
    <property type="entry name" value="ARM-type_fold"/>
</dbReference>
<dbReference type="InterPro" id="IPR011987">
    <property type="entry name" value="ATPase_V1-cplx_hsu_C"/>
</dbReference>
<keyword evidence="4 5" id="KW-0406">Ion transport</keyword>
<comment type="similarity">
    <text evidence="1 5">Belongs to the V-ATPase H subunit family.</text>
</comment>
<dbReference type="InterPro" id="IPR004908">
    <property type="entry name" value="ATPase_V1-cplx_hsu"/>
</dbReference>
<evidence type="ECO:0000256" key="5">
    <source>
        <dbReference type="PIRNR" id="PIRNR032184"/>
    </source>
</evidence>
<comment type="subunit">
    <text evidence="5">V-ATPase is a heteromultimeric enzyme made up of two complexes: the ATP-hydrolytic V1 complex and the proton translocation V0 complex.</text>
</comment>
<evidence type="ECO:0000259" key="6">
    <source>
        <dbReference type="Pfam" id="PF11698"/>
    </source>
</evidence>
<dbReference type="Pfam" id="PF11698">
    <property type="entry name" value="V-ATPase_H_C"/>
    <property type="match status" value="1"/>
</dbReference>
<dbReference type="GO" id="GO:0046961">
    <property type="term" value="F:proton-transporting ATPase activity, rotational mechanism"/>
    <property type="evidence" value="ECO:0007669"/>
    <property type="project" value="UniProtKB-UniRule"/>
</dbReference>
<dbReference type="Proteomes" id="UP001216638">
    <property type="component" value="Chromosome 1"/>
</dbReference>
<organism evidence="7 8">
    <name type="scientific">Malassezia brasiliensis</name>
    <dbReference type="NCBI Taxonomy" id="1821822"/>
    <lineage>
        <taxon>Eukaryota</taxon>
        <taxon>Fungi</taxon>
        <taxon>Dikarya</taxon>
        <taxon>Basidiomycota</taxon>
        <taxon>Ustilaginomycotina</taxon>
        <taxon>Malasseziomycetes</taxon>
        <taxon>Malasseziales</taxon>
        <taxon>Malasseziaceae</taxon>
        <taxon>Malassezia</taxon>
    </lineage>
</organism>
<sequence>MPEEKRGQQAVSTSPLMPLDNGWLKETAVKVRARQTAWEGYQRAELISSEELQMLRDAEQAGRDKQFRAVLDKEPQYAALYTRLFGKLSRADTIQQVVLLADDLVQAAPDRLDAFLNVPQLYASLLKLLDVQDAFVSLKAAQFLALFLTTQSASSSHGAPPEEVLEKLLVFLNKQLQTALDGGDHDTDGNAVSIALLILGEVVRQAPFRTRVWKQAVQAPKAVQSSVVGTLVSLEEKMASSTRGGTQTPREGTAGYPQLQYQGLFVLWVLTFDPEAAAGIDEHFELATVLVRLAQTALKHKIVRLIVGIWDNMLTAPGTSEEDNATRLLGAKVLPLCKTLQERNYPDDEMRDQLKYVVSVLSNRLDQMSSYEEYQSELQSKHLSFDNPVHKLDEFWKENAEKLVEHNEQDLKLLVSLVKPETHSDVTTLAVACHDIGRFVHHFETGRRRVTALGAKDAIMGLVDYDDSEVRHAALQTLAVLVSSSWK</sequence>
<gene>
    <name evidence="7" type="primary">VMA13</name>
    <name evidence="7" type="ORF">MBRA1_000096</name>
</gene>
<evidence type="ECO:0000313" key="8">
    <source>
        <dbReference type="Proteomes" id="UP001216638"/>
    </source>
</evidence>
<dbReference type="InterPro" id="IPR038497">
    <property type="entry name" value="ATPase_V1-cplx_hsu_C_sf"/>
</dbReference>
<keyword evidence="2 5" id="KW-0813">Transport</keyword>
<reference evidence="7" key="1">
    <citation type="submission" date="2023-03" db="EMBL/GenBank/DDBJ databases">
        <title>Mating type loci evolution in Malassezia.</title>
        <authorList>
            <person name="Coelho M.A."/>
        </authorList>
    </citation>
    <scope>NUCLEOTIDE SEQUENCE</scope>
    <source>
        <strain evidence="7">CBS 14135</strain>
    </source>
</reference>
<name>A0AAF0DR84_9BASI</name>
<keyword evidence="3 5" id="KW-0375">Hydrogen ion transport</keyword>
<proteinExistence type="inferred from homology"/>
<dbReference type="GO" id="GO:0000329">
    <property type="term" value="C:fungal-type vacuole membrane"/>
    <property type="evidence" value="ECO:0007669"/>
    <property type="project" value="TreeGrafter"/>
</dbReference>
<evidence type="ECO:0000313" key="7">
    <source>
        <dbReference type="EMBL" id="WFC93476.1"/>
    </source>
</evidence>
<evidence type="ECO:0000256" key="2">
    <source>
        <dbReference type="ARBA" id="ARBA00022448"/>
    </source>
</evidence>
<keyword evidence="8" id="KW-1185">Reference proteome</keyword>
<dbReference type="GO" id="GO:0000221">
    <property type="term" value="C:vacuolar proton-transporting V-type ATPase, V1 domain"/>
    <property type="evidence" value="ECO:0007669"/>
    <property type="project" value="UniProtKB-UniRule"/>
</dbReference>
<dbReference type="InterPro" id="IPR011989">
    <property type="entry name" value="ARM-like"/>
</dbReference>
<evidence type="ECO:0000256" key="1">
    <source>
        <dbReference type="ARBA" id="ARBA00008613"/>
    </source>
</evidence>
<evidence type="ECO:0000256" key="3">
    <source>
        <dbReference type="ARBA" id="ARBA00022781"/>
    </source>
</evidence>